<keyword evidence="1" id="KW-0121">Carboxypeptidase</keyword>
<organism evidence="1 2">
    <name type="scientific">Nibea albiflora</name>
    <name type="common">Yellow drum</name>
    <name type="synonym">Corvina albiflora</name>
    <dbReference type="NCBI Taxonomy" id="240163"/>
    <lineage>
        <taxon>Eukaryota</taxon>
        <taxon>Metazoa</taxon>
        <taxon>Chordata</taxon>
        <taxon>Craniata</taxon>
        <taxon>Vertebrata</taxon>
        <taxon>Euteleostomi</taxon>
        <taxon>Actinopterygii</taxon>
        <taxon>Neopterygii</taxon>
        <taxon>Teleostei</taxon>
        <taxon>Neoteleostei</taxon>
        <taxon>Acanthomorphata</taxon>
        <taxon>Eupercaria</taxon>
        <taxon>Sciaenidae</taxon>
        <taxon>Nibea</taxon>
    </lineage>
</organism>
<evidence type="ECO:0000313" key="2">
    <source>
        <dbReference type="Proteomes" id="UP000805704"/>
    </source>
</evidence>
<proteinExistence type="predicted"/>
<protein>
    <submittedName>
        <fullName evidence="1">Cytosolic carboxypeptidase 2</fullName>
    </submittedName>
</protein>
<dbReference type="EMBL" id="CM024800">
    <property type="protein sequence ID" value="KAG8012492.1"/>
    <property type="molecule type" value="Genomic_DNA"/>
</dbReference>
<name>A0ACB7FE47_NIBAL</name>
<accession>A0ACB7FE47</accession>
<dbReference type="Proteomes" id="UP000805704">
    <property type="component" value="Chromosome 12"/>
</dbReference>
<gene>
    <name evidence="1" type="primary">ZTE25</name>
    <name evidence="1" type="ORF">GBF38_020269</name>
</gene>
<keyword evidence="1" id="KW-0378">Hydrolase</keyword>
<keyword evidence="2" id="KW-1185">Reference proteome</keyword>
<keyword evidence="1" id="KW-0645">Protease</keyword>
<sequence length="1819" mass="202314">MGKKTRIAGGAVGRRTILQLSPPGLRGGTAGERDEGASGSDDEQEGDGQRFVREIRSNMKAPAVKATEGLSLLGAYEDSDDDEAGDSQHATANSQRIQSSDIDSTLANFMAEIDAITTQPSSDDAASHSSVPTTAPPRPEVNTQQPAASEEQNQQSTEFEYNTQYSLAGVGVEMGDWQEVWDENSGCYYYWNTLTNEVSWELPHYLADQVQSLGQYANSSSVNGNGTAHAGYHTEESAASAAAPTSVKETKVKEVIESVVGLTSEEEERRGVAASLLGPLIPSEVKEAEEKWRKRLLKGLDEPENSLDSDGEGARPVGSPATSLQDPETVPTVQKDLSSKKQSRDNSDAEEETEEDTMDLELALERKKAELRALEEGDGSAGGSSPCSETSQEASGARGPHVKKNRWKTVFPSAASPDSNSRGSDLQDNTEMAPSKVVESVAEGEDKEADGSEEKTKPPVKEEVETSELKVETPELKFQIGQLANTLTSKMEFLGINKKAISNFQLLLLQTETRIADWREGALNGVYLRRRLQEAAEHIKYYELNATPKGWSCHWDREHRRYFYVNDRTSASQWDFPTEEDKNEDAKGCQATQIQMSSQGDAKSAPAGGLTGSTFPSAAPPAPPQPSASSFWPPSQPPLPASPPPPPSSYPPPPPLPPDSPPPPPPPPDSDGEIMEVEMEMDDDNDGEPPAPGTEEDGSGRPPLPPGTASMKIVESAPFGKGQKRKAGQLNKAIIGSSPILYTQPAASAAPIMSATAYWGVPAVTAPLVPCEPPPPPIPALPPQPPLPPSQPPYEPPGAKALPTDKTKKVKKDKKWQSIQKELDEEEKSSSSDEDRDQLNKKSIEEWKQQQFMTGKASKNANFEALPDDWRQRLKKRKVANNTNWWNNYQLDKSSTNDSNTEEDEEELTGRKLLSMNLNQTLRTRQLLINFDAGRPVLTLRAPLDLVNFPSISCPRWPIECEVVSDIIHHIEWDPPEPEPFYQPTGQERTPMPVGDERGKVVYCIDHATKRPFFTCSRVGGSKGPIKSATHEINLTDFTLEFESRFESGNLQKAVQVGIYEYELTLRTDMYTKKHTQWFYFRVKNMKAGVTYRFTIINLMKSSSLYSYGLRPLLYSERAAKEQGVGWQRTGSNIRYYRNINQNTKDNNSDTINLYSLTWTLQFPYDSDTCYLAHCYPYTYSHLQRYLRRISSNPAVASYCTLRVLCHSLAGNAVYVVTITSRGVGRLEGRMKKAVVVTARVHPGETNSSWMMEGFLDFLLGDSEDAQLLRDTFVFKVVPMLNPDGVVVGNYRCSLAGRDLNRNYKTLLRDSFPCVWHTRNMVERLVAEMDVVLYCDFHGHNRKNNVFMYGCNNRGDASLKLHERIFPLMMSKNASTKFSFKSCKFRVQKSKEGTGRIAMWRLGIKNSYTMEATFGGSTLGDRRGTHFTSRDLKSIGFYFCDTLLDYCDPDPAKTNNCLTELAVLLSKQVRERLGKDLGTDCNISVSDLETSTSGSNSSDSDGLPVHLLNQPQTAHPEQTPKKKKKKRLRSHKERNRLRPERVKNNTQPKVVQSSIKNIGNCENVKAAYLHHREKAYQHASTYTAHTEDTEDTGHWRCPSQLLHLSALLPPAPIHSNQGQCPCPRQSFVSYNAYKVLCVFFRRSPSSMYVKMIPDMVSTKRLLFNSRHILGDRNALRVSERQQNMEQEEDSSEGQLSVLTCVPFGEQNQRHLTPDITLRETDSHSSLFVPVMRGTDLRGARLGKDSLGDKRHTGVLSTVSKPSGHMKMEPPRPQSDMLTTLQSKDIRRYHSGRESQISAAQQETLVTRSSQSASLPTSYL</sequence>
<evidence type="ECO:0000313" key="1">
    <source>
        <dbReference type="EMBL" id="KAG8012492.1"/>
    </source>
</evidence>
<reference evidence="1" key="1">
    <citation type="submission" date="2020-04" db="EMBL/GenBank/DDBJ databases">
        <title>A chromosome-scale assembly and high-density genetic map of the yellow drum (Nibea albiflora) genome.</title>
        <authorList>
            <person name="Xu D."/>
            <person name="Zhang W."/>
            <person name="Chen R."/>
            <person name="Tan P."/>
            <person name="Wang L."/>
            <person name="Song H."/>
            <person name="Tian L."/>
            <person name="Zhu Q."/>
            <person name="Wang B."/>
        </authorList>
    </citation>
    <scope>NUCLEOTIDE SEQUENCE</scope>
    <source>
        <strain evidence="1">ZJHYS-2018</strain>
    </source>
</reference>
<comment type="caution">
    <text evidence="1">The sequence shown here is derived from an EMBL/GenBank/DDBJ whole genome shotgun (WGS) entry which is preliminary data.</text>
</comment>